<gene>
    <name evidence="2" type="ORF">DOTSEDRAFT_125311</name>
</gene>
<feature type="compositionally biased region" description="Polar residues" evidence="1">
    <location>
        <begin position="93"/>
        <end position="111"/>
    </location>
</feature>
<evidence type="ECO:0000256" key="1">
    <source>
        <dbReference type="SAM" id="MobiDB-lite"/>
    </source>
</evidence>
<dbReference type="HOGENOM" id="CLU_1656344_0_0_1"/>
<name>N1PS88_DOTSN</name>
<protein>
    <submittedName>
        <fullName evidence="2">Uncharacterized protein</fullName>
    </submittedName>
</protein>
<accession>N1PS88</accession>
<dbReference type="eggNOG" id="ENOG502RNE7">
    <property type="taxonomic scope" value="Eukaryota"/>
</dbReference>
<dbReference type="AlphaFoldDB" id="N1PS88"/>
<dbReference type="EMBL" id="KB446537">
    <property type="protein sequence ID" value="EME46242.1"/>
    <property type="molecule type" value="Genomic_DNA"/>
</dbReference>
<feature type="non-terminal residue" evidence="2">
    <location>
        <position position="166"/>
    </location>
</feature>
<feature type="region of interest" description="Disordered" evidence="1">
    <location>
        <begin position="1"/>
        <end position="111"/>
    </location>
</feature>
<reference evidence="2 3" key="2">
    <citation type="journal article" date="2012" name="PLoS Pathog.">
        <title>Diverse lifestyles and strategies of plant pathogenesis encoded in the genomes of eighteen Dothideomycetes fungi.</title>
        <authorList>
            <person name="Ohm R.A."/>
            <person name="Feau N."/>
            <person name="Henrissat B."/>
            <person name="Schoch C.L."/>
            <person name="Horwitz B.A."/>
            <person name="Barry K.W."/>
            <person name="Condon B.J."/>
            <person name="Copeland A.C."/>
            <person name="Dhillon B."/>
            <person name="Glaser F."/>
            <person name="Hesse C.N."/>
            <person name="Kosti I."/>
            <person name="LaButti K."/>
            <person name="Lindquist E.A."/>
            <person name="Lucas S."/>
            <person name="Salamov A.A."/>
            <person name="Bradshaw R.E."/>
            <person name="Ciuffetti L."/>
            <person name="Hamelin R.C."/>
            <person name="Kema G.H.J."/>
            <person name="Lawrence C."/>
            <person name="Scott J.A."/>
            <person name="Spatafora J.W."/>
            <person name="Turgeon B.G."/>
            <person name="de Wit P.J.G.M."/>
            <person name="Zhong S."/>
            <person name="Goodwin S.B."/>
            <person name="Grigoriev I.V."/>
        </authorList>
    </citation>
    <scope>NUCLEOTIDE SEQUENCE [LARGE SCALE GENOMIC DNA]</scope>
    <source>
        <strain evidence="3">NZE10 / CBS 128990</strain>
    </source>
</reference>
<feature type="compositionally biased region" description="Polar residues" evidence="1">
    <location>
        <begin position="18"/>
        <end position="28"/>
    </location>
</feature>
<sequence length="166" mass="17884">MPVPRKRKHVAVDEAASKQIQSQPTNAQKGIKSFGNISKAKADDAECTKKRKTQHGREQTPPPAPVAEVTSTAQRKRKRAVDVEDDGDEIAVNSKSSAPANDLSTNVASTPRNKRIKNLVLPSPAQTPTRGAAALFDKLKIDANARAIPFALPEKKATYDTPPDTP</sequence>
<reference evidence="3" key="1">
    <citation type="journal article" date="2012" name="PLoS Genet.">
        <title>The genomes of the fungal plant pathogens Cladosporium fulvum and Dothistroma septosporum reveal adaptation to different hosts and lifestyles but also signatures of common ancestry.</title>
        <authorList>
            <person name="de Wit P.J.G.M."/>
            <person name="van der Burgt A."/>
            <person name="Oekmen B."/>
            <person name="Stergiopoulos I."/>
            <person name="Abd-Elsalam K.A."/>
            <person name="Aerts A.L."/>
            <person name="Bahkali A.H."/>
            <person name="Beenen H.G."/>
            <person name="Chettri P."/>
            <person name="Cox M.P."/>
            <person name="Datema E."/>
            <person name="de Vries R.P."/>
            <person name="Dhillon B."/>
            <person name="Ganley A.R."/>
            <person name="Griffiths S.A."/>
            <person name="Guo Y."/>
            <person name="Hamelin R.C."/>
            <person name="Henrissat B."/>
            <person name="Kabir M.S."/>
            <person name="Jashni M.K."/>
            <person name="Kema G."/>
            <person name="Klaubauf S."/>
            <person name="Lapidus A."/>
            <person name="Levasseur A."/>
            <person name="Lindquist E."/>
            <person name="Mehrabi R."/>
            <person name="Ohm R.A."/>
            <person name="Owen T.J."/>
            <person name="Salamov A."/>
            <person name="Schwelm A."/>
            <person name="Schijlen E."/>
            <person name="Sun H."/>
            <person name="van den Burg H.A."/>
            <person name="van Ham R.C.H.J."/>
            <person name="Zhang S."/>
            <person name="Goodwin S.B."/>
            <person name="Grigoriev I.V."/>
            <person name="Collemare J."/>
            <person name="Bradshaw R.E."/>
        </authorList>
    </citation>
    <scope>NUCLEOTIDE SEQUENCE [LARGE SCALE GENOMIC DNA]</scope>
    <source>
        <strain evidence="3">NZE10 / CBS 128990</strain>
    </source>
</reference>
<organism evidence="2 3">
    <name type="scientific">Dothistroma septosporum (strain NZE10 / CBS 128990)</name>
    <name type="common">Red band needle blight fungus</name>
    <name type="synonym">Mycosphaerella pini</name>
    <dbReference type="NCBI Taxonomy" id="675120"/>
    <lineage>
        <taxon>Eukaryota</taxon>
        <taxon>Fungi</taxon>
        <taxon>Dikarya</taxon>
        <taxon>Ascomycota</taxon>
        <taxon>Pezizomycotina</taxon>
        <taxon>Dothideomycetes</taxon>
        <taxon>Dothideomycetidae</taxon>
        <taxon>Mycosphaerellales</taxon>
        <taxon>Mycosphaerellaceae</taxon>
        <taxon>Dothistroma</taxon>
    </lineage>
</organism>
<evidence type="ECO:0000313" key="3">
    <source>
        <dbReference type="Proteomes" id="UP000016933"/>
    </source>
</evidence>
<dbReference type="Proteomes" id="UP000016933">
    <property type="component" value="Unassembled WGS sequence"/>
</dbReference>
<dbReference type="OrthoDB" id="341730at2759"/>
<dbReference type="STRING" id="675120.N1PS88"/>
<proteinExistence type="predicted"/>
<evidence type="ECO:0000313" key="2">
    <source>
        <dbReference type="EMBL" id="EME46242.1"/>
    </source>
</evidence>
<keyword evidence="3" id="KW-1185">Reference proteome</keyword>